<comment type="caution">
    <text evidence="9">The sequence shown here is derived from an EMBL/GenBank/DDBJ whole genome shotgun (WGS) entry which is preliminary data.</text>
</comment>
<evidence type="ECO:0000256" key="2">
    <source>
        <dbReference type="ARBA" id="ARBA00022490"/>
    </source>
</evidence>
<sequence length="146" mass="17043">MFGKYYRQIDDKNRVVVPAKLLQELGHEFYITKGLDKSLVFRTPEEFDKLKNKLEENNSLNKDLRNLARYIFGNTELVQPDKLGRIVLPKHLTEKIAIVKEVVFLGEGNTCELFAKEIYDQTESLYDDEENIDMLAQKLFEQGVKL</sequence>
<dbReference type="EMBL" id="VHHP01000011">
    <property type="protein sequence ID" value="TPR53207.1"/>
    <property type="molecule type" value="Genomic_DNA"/>
</dbReference>
<protein>
    <recommendedName>
        <fullName evidence="1 7">Transcriptional regulator MraZ</fullName>
    </recommendedName>
</protein>
<keyword evidence="5 7" id="KW-0238">DNA-binding</keyword>
<dbReference type="SUPFAM" id="SSF89447">
    <property type="entry name" value="AbrB/MazE/MraZ-like"/>
    <property type="match status" value="1"/>
</dbReference>
<keyword evidence="10" id="KW-1185">Reference proteome</keyword>
<dbReference type="InterPro" id="IPR020603">
    <property type="entry name" value="MraZ_dom"/>
</dbReference>
<dbReference type="InterPro" id="IPR038619">
    <property type="entry name" value="MraZ_sf"/>
</dbReference>
<dbReference type="PROSITE" id="PS51740">
    <property type="entry name" value="SPOVT_ABRB"/>
    <property type="match status" value="2"/>
</dbReference>
<comment type="subcellular location">
    <subcellularLocation>
        <location evidence="7">Cytoplasm</location>
        <location evidence="7">Nucleoid</location>
    </subcellularLocation>
</comment>
<dbReference type="PANTHER" id="PTHR34701:SF1">
    <property type="entry name" value="TRANSCRIPTIONAL REGULATOR MRAZ"/>
    <property type="match status" value="1"/>
</dbReference>
<evidence type="ECO:0000256" key="4">
    <source>
        <dbReference type="ARBA" id="ARBA00023015"/>
    </source>
</evidence>
<comment type="subunit">
    <text evidence="7">Forms oligomers.</text>
</comment>
<evidence type="ECO:0000256" key="3">
    <source>
        <dbReference type="ARBA" id="ARBA00022737"/>
    </source>
</evidence>
<dbReference type="InterPro" id="IPR035644">
    <property type="entry name" value="MraZ_C"/>
</dbReference>
<dbReference type="InterPro" id="IPR003444">
    <property type="entry name" value="MraZ"/>
</dbReference>
<dbReference type="CDD" id="cd16320">
    <property type="entry name" value="MraZ_N"/>
    <property type="match status" value="1"/>
</dbReference>
<dbReference type="InterPro" id="IPR007159">
    <property type="entry name" value="SpoVT-AbrB_dom"/>
</dbReference>
<evidence type="ECO:0000259" key="8">
    <source>
        <dbReference type="PROSITE" id="PS51740"/>
    </source>
</evidence>
<feature type="domain" description="SpoVT-AbrB" evidence="8">
    <location>
        <begin position="4"/>
        <end position="46"/>
    </location>
</feature>
<accession>A0ABY2Z090</accession>
<dbReference type="InterPro" id="IPR035642">
    <property type="entry name" value="MraZ_N"/>
</dbReference>
<dbReference type="RefSeq" id="WP_140915049.1">
    <property type="nucleotide sequence ID" value="NZ_VHHP01000011.1"/>
</dbReference>
<feature type="domain" description="SpoVT-AbrB" evidence="8">
    <location>
        <begin position="75"/>
        <end position="118"/>
    </location>
</feature>
<evidence type="ECO:0000256" key="7">
    <source>
        <dbReference type="HAMAP-Rule" id="MF_01008"/>
    </source>
</evidence>
<dbReference type="Pfam" id="PF02381">
    <property type="entry name" value="MraZ"/>
    <property type="match status" value="2"/>
</dbReference>
<dbReference type="Gene3D" id="3.40.1550.20">
    <property type="entry name" value="Transcriptional regulator MraZ domain"/>
    <property type="match status" value="1"/>
</dbReference>
<keyword evidence="4 7" id="KW-0805">Transcription regulation</keyword>
<keyword evidence="3" id="KW-0677">Repeat</keyword>
<evidence type="ECO:0000256" key="6">
    <source>
        <dbReference type="ARBA" id="ARBA00023163"/>
    </source>
</evidence>
<proteinExistence type="inferred from homology"/>
<dbReference type="Proteomes" id="UP000316851">
    <property type="component" value="Unassembled WGS sequence"/>
</dbReference>
<dbReference type="HAMAP" id="MF_01008">
    <property type="entry name" value="MraZ"/>
    <property type="match status" value="1"/>
</dbReference>
<comment type="similarity">
    <text evidence="7">Belongs to the MraZ family.</text>
</comment>
<organism evidence="9 10">
    <name type="scientific">Metamycoplasma neophronis</name>
    <dbReference type="NCBI Taxonomy" id="872983"/>
    <lineage>
        <taxon>Bacteria</taxon>
        <taxon>Bacillati</taxon>
        <taxon>Mycoplasmatota</taxon>
        <taxon>Mycoplasmoidales</taxon>
        <taxon>Metamycoplasmataceae</taxon>
        <taxon>Metamycoplasma</taxon>
    </lineage>
</organism>
<dbReference type="CDD" id="cd16321">
    <property type="entry name" value="MraZ_C"/>
    <property type="match status" value="1"/>
</dbReference>
<evidence type="ECO:0000256" key="1">
    <source>
        <dbReference type="ARBA" id="ARBA00013860"/>
    </source>
</evidence>
<reference evidence="9" key="1">
    <citation type="submission" date="2019-06" db="EMBL/GenBank/DDBJ databases">
        <title>Mycoplasma neophronis type strain whole genome sequence.</title>
        <authorList>
            <person name="Spergser J."/>
        </authorList>
    </citation>
    <scope>NUCLEOTIDE SEQUENCE [LARGE SCALE GENOMIC DNA]</scope>
    <source>
        <strain evidence="9">DSM 24097</strain>
    </source>
</reference>
<name>A0ABY2Z090_9BACT</name>
<keyword evidence="6 7" id="KW-0804">Transcription</keyword>
<evidence type="ECO:0000313" key="10">
    <source>
        <dbReference type="Proteomes" id="UP000316851"/>
    </source>
</evidence>
<gene>
    <name evidence="7 9" type="primary">mraZ</name>
    <name evidence="9" type="ORF">FJR74_02990</name>
</gene>
<dbReference type="PANTHER" id="PTHR34701">
    <property type="entry name" value="TRANSCRIPTIONAL REGULATOR MRAZ"/>
    <property type="match status" value="1"/>
</dbReference>
<dbReference type="InterPro" id="IPR037914">
    <property type="entry name" value="SpoVT-AbrB_sf"/>
</dbReference>
<keyword evidence="2 7" id="KW-0963">Cytoplasm</keyword>
<evidence type="ECO:0000313" key="9">
    <source>
        <dbReference type="EMBL" id="TPR53207.1"/>
    </source>
</evidence>
<evidence type="ECO:0000256" key="5">
    <source>
        <dbReference type="ARBA" id="ARBA00023125"/>
    </source>
</evidence>